<keyword evidence="2" id="KW-1185">Reference proteome</keyword>
<dbReference type="Gene3D" id="3.30.300.20">
    <property type="match status" value="1"/>
</dbReference>
<reference evidence="1 2" key="1">
    <citation type="submission" date="2019-08" db="EMBL/GenBank/DDBJ databases">
        <title>In-depth cultivation of the pig gut microbiome towards novel bacterial diversity and tailored functional studies.</title>
        <authorList>
            <person name="Wylensek D."/>
            <person name="Hitch T.C.A."/>
            <person name="Clavel T."/>
        </authorList>
    </citation>
    <scope>NUCLEOTIDE SEQUENCE [LARGE SCALE GENOMIC DNA]</scope>
    <source>
        <strain evidence="1 2">LKV-178-WT-2A</strain>
    </source>
</reference>
<dbReference type="InterPro" id="IPR003718">
    <property type="entry name" value="OsmC/Ohr_fam"/>
</dbReference>
<dbReference type="SUPFAM" id="SSF82784">
    <property type="entry name" value="OsmC-like"/>
    <property type="match status" value="1"/>
</dbReference>
<accession>A0A7K0KFD9</accession>
<comment type="caution">
    <text evidence="1">The sequence shown here is derived from an EMBL/GenBank/DDBJ whole genome shotgun (WGS) entry which is preliminary data.</text>
</comment>
<protein>
    <submittedName>
        <fullName evidence="1">OsmC family protein</fullName>
    </submittedName>
</protein>
<dbReference type="RefSeq" id="WP_154534241.1">
    <property type="nucleotide sequence ID" value="NZ_VUNG01000019.1"/>
</dbReference>
<dbReference type="InterPro" id="IPR015946">
    <property type="entry name" value="KH_dom-like_a/b"/>
</dbReference>
<dbReference type="Proteomes" id="UP000438914">
    <property type="component" value="Unassembled WGS sequence"/>
</dbReference>
<dbReference type="EMBL" id="VUNG01000019">
    <property type="protein sequence ID" value="MST84656.1"/>
    <property type="molecule type" value="Genomic_DNA"/>
</dbReference>
<gene>
    <name evidence="1" type="ORF">FYJ73_08235</name>
</gene>
<evidence type="ECO:0000313" key="2">
    <source>
        <dbReference type="Proteomes" id="UP000438914"/>
    </source>
</evidence>
<organism evidence="1 2">
    <name type="scientific">Hallella mizrahii</name>
    <dbReference type="NCBI Taxonomy" id="2606637"/>
    <lineage>
        <taxon>Bacteria</taxon>
        <taxon>Pseudomonadati</taxon>
        <taxon>Bacteroidota</taxon>
        <taxon>Bacteroidia</taxon>
        <taxon>Bacteroidales</taxon>
        <taxon>Prevotellaceae</taxon>
        <taxon>Hallella</taxon>
    </lineage>
</organism>
<name>A0A7K0KFD9_9BACT</name>
<proteinExistence type="predicted"/>
<dbReference type="Pfam" id="PF02566">
    <property type="entry name" value="OsmC"/>
    <property type="match status" value="1"/>
</dbReference>
<dbReference type="InterPro" id="IPR036102">
    <property type="entry name" value="OsmC/Ohrsf"/>
</dbReference>
<dbReference type="AlphaFoldDB" id="A0A7K0KFD9"/>
<evidence type="ECO:0000313" key="1">
    <source>
        <dbReference type="EMBL" id="MST84656.1"/>
    </source>
</evidence>
<sequence>MSITIKNIGGFRMEISNEKEQTHTDAPASHGGKGELITPVELFAESLMACALTTASMGAAKAGINADGWHAELKGIEFAEGHASVTAIAIEFHFGSEVPEAQRRRIEAFTKNGCTVGNSLKTEEKFTFVYDA</sequence>